<dbReference type="Gene3D" id="2.40.50.140">
    <property type="entry name" value="Nucleic acid-binding proteins"/>
    <property type="match status" value="1"/>
</dbReference>
<dbReference type="CDD" id="cd03259">
    <property type="entry name" value="ABC_Carb_Solutes_like"/>
    <property type="match status" value="1"/>
</dbReference>
<keyword evidence="6" id="KW-0408">Iron</keyword>
<keyword evidence="2" id="KW-1003">Cell membrane</keyword>
<dbReference type="InterPro" id="IPR013611">
    <property type="entry name" value="Transp-assoc_OB_typ2"/>
</dbReference>
<keyword evidence="1" id="KW-0813">Transport</keyword>
<dbReference type="GO" id="GO:0005524">
    <property type="term" value="F:ATP binding"/>
    <property type="evidence" value="ECO:0007669"/>
    <property type="project" value="UniProtKB-KW"/>
</dbReference>
<accession>A0A1I2FAK3</accession>
<dbReference type="GO" id="GO:0016887">
    <property type="term" value="F:ATP hydrolysis activity"/>
    <property type="evidence" value="ECO:0007669"/>
    <property type="project" value="InterPro"/>
</dbReference>
<dbReference type="Proteomes" id="UP000199513">
    <property type="component" value="Unassembled WGS sequence"/>
</dbReference>
<keyword evidence="4" id="KW-0547">Nucleotide-binding</keyword>
<dbReference type="AlphaFoldDB" id="A0A1I2FAK3"/>
<dbReference type="PANTHER" id="PTHR42781">
    <property type="entry name" value="SPERMIDINE/PUTRESCINE IMPORT ATP-BINDING PROTEIN POTA"/>
    <property type="match status" value="1"/>
</dbReference>
<reference evidence="10 11" key="1">
    <citation type="submission" date="2016-10" db="EMBL/GenBank/DDBJ databases">
        <authorList>
            <person name="de Groot N.N."/>
        </authorList>
    </citation>
    <scope>NUCLEOTIDE SEQUENCE [LARGE SCALE GENOMIC DNA]</scope>
    <source>
        <strain>GEY</strain>
        <strain evidence="11">DSM 9560</strain>
    </source>
</reference>
<dbReference type="GO" id="GO:0015408">
    <property type="term" value="F:ABC-type ferric iron transporter activity"/>
    <property type="evidence" value="ECO:0007669"/>
    <property type="project" value="InterPro"/>
</dbReference>
<protein>
    <submittedName>
        <fullName evidence="10">Iron(III) transport system ATP-binding protein</fullName>
    </submittedName>
</protein>
<evidence type="ECO:0000313" key="10">
    <source>
        <dbReference type="EMBL" id="SFF01949.1"/>
    </source>
</evidence>
<dbReference type="EMBL" id="FONY01000013">
    <property type="protein sequence ID" value="SFF01949.1"/>
    <property type="molecule type" value="Genomic_DNA"/>
</dbReference>
<evidence type="ECO:0000256" key="8">
    <source>
        <dbReference type="ARBA" id="ARBA00023136"/>
    </source>
</evidence>
<dbReference type="OrthoDB" id="1114670at2"/>
<evidence type="ECO:0000256" key="4">
    <source>
        <dbReference type="ARBA" id="ARBA00022741"/>
    </source>
</evidence>
<organism evidence="10 11">
    <name type="scientific">Thermoflexibacter ruber</name>
    <dbReference type="NCBI Taxonomy" id="1003"/>
    <lineage>
        <taxon>Bacteria</taxon>
        <taxon>Pseudomonadati</taxon>
        <taxon>Bacteroidota</taxon>
        <taxon>Cytophagia</taxon>
        <taxon>Cytophagales</taxon>
        <taxon>Thermoflexibacteraceae</taxon>
        <taxon>Thermoflexibacter</taxon>
    </lineage>
</organism>
<dbReference type="STRING" id="1003.SAMN04488541_101315"/>
<dbReference type="InterPro" id="IPR008995">
    <property type="entry name" value="Mo/tungstate-bd_C_term_dom"/>
</dbReference>
<dbReference type="SUPFAM" id="SSF52540">
    <property type="entry name" value="P-loop containing nucleoside triphosphate hydrolases"/>
    <property type="match status" value="1"/>
</dbReference>
<evidence type="ECO:0000256" key="1">
    <source>
        <dbReference type="ARBA" id="ARBA00022448"/>
    </source>
</evidence>
<dbReference type="InterPro" id="IPR003593">
    <property type="entry name" value="AAA+_ATPase"/>
</dbReference>
<dbReference type="Pfam" id="PF08402">
    <property type="entry name" value="TOBE_2"/>
    <property type="match status" value="1"/>
</dbReference>
<evidence type="ECO:0000259" key="9">
    <source>
        <dbReference type="PROSITE" id="PS50893"/>
    </source>
</evidence>
<dbReference type="PANTHER" id="PTHR42781:SF4">
    <property type="entry name" value="SPERMIDINE_PUTRESCINE IMPORT ATP-BINDING PROTEIN POTA"/>
    <property type="match status" value="1"/>
</dbReference>
<feature type="domain" description="ABC transporter" evidence="9">
    <location>
        <begin position="6"/>
        <end position="238"/>
    </location>
</feature>
<evidence type="ECO:0000256" key="6">
    <source>
        <dbReference type="ARBA" id="ARBA00023004"/>
    </source>
</evidence>
<dbReference type="GO" id="GO:0015697">
    <property type="term" value="P:quaternary ammonium group transport"/>
    <property type="evidence" value="ECO:0007669"/>
    <property type="project" value="UniProtKB-ARBA"/>
</dbReference>
<dbReference type="FunFam" id="3.40.50.300:FF:000425">
    <property type="entry name" value="Probable ABC transporter, ATP-binding subunit"/>
    <property type="match status" value="1"/>
</dbReference>
<dbReference type="InterPro" id="IPR003439">
    <property type="entry name" value="ABC_transporter-like_ATP-bd"/>
</dbReference>
<evidence type="ECO:0000256" key="5">
    <source>
        <dbReference type="ARBA" id="ARBA00022840"/>
    </source>
</evidence>
<dbReference type="InterPro" id="IPR017871">
    <property type="entry name" value="ABC_transporter-like_CS"/>
</dbReference>
<dbReference type="PROSITE" id="PS50893">
    <property type="entry name" value="ABC_TRANSPORTER_2"/>
    <property type="match status" value="1"/>
</dbReference>
<proteinExistence type="predicted"/>
<dbReference type="SUPFAM" id="SSF50331">
    <property type="entry name" value="MOP-like"/>
    <property type="match status" value="1"/>
</dbReference>
<dbReference type="GO" id="GO:0043190">
    <property type="term" value="C:ATP-binding cassette (ABC) transporter complex"/>
    <property type="evidence" value="ECO:0007669"/>
    <property type="project" value="InterPro"/>
</dbReference>
<gene>
    <name evidence="10" type="ORF">SAMN04488541_101315</name>
</gene>
<dbReference type="PROSITE" id="PS00211">
    <property type="entry name" value="ABC_TRANSPORTER_1"/>
    <property type="match status" value="1"/>
</dbReference>
<keyword evidence="3" id="KW-0410">Iron transport</keyword>
<keyword evidence="7" id="KW-0406">Ion transport</keyword>
<dbReference type="Pfam" id="PF00005">
    <property type="entry name" value="ABC_tran"/>
    <property type="match status" value="1"/>
</dbReference>
<dbReference type="InterPro" id="IPR027417">
    <property type="entry name" value="P-loop_NTPase"/>
</dbReference>
<evidence type="ECO:0000313" key="11">
    <source>
        <dbReference type="Proteomes" id="UP000199513"/>
    </source>
</evidence>
<sequence>MGLNILSIQNLSKKYSQNQVLAVKDFSLAIKKGEIVAITGESGCGKTTLLRLIAGLEIPDEGTITIHNQIVADKTTWIKPEKRHVGMVFQDYALFPHLDIKENIAFGLNRVQNKKEIIHDILALVGLQSYENRYPHELSGGQQQRVALARALAPQPALLLLDEPFSNLDEMLKEQVREDLLRIIRQTATTTLLVTHDVKDALAIADRIAVMQQGKLQQCSYPKDIYEYPVNTYVARFFGKMNVLTGSMQNQTLQTAIGNFPVSRAQAKSIGIRPEHINLIVKNLQVIESHKVKGIVSKIHFFGAYCEVTTRVGDVEIVIRTDNSFEGKIGQEVGLEVNKYCEW</sequence>
<dbReference type="Gene3D" id="3.40.50.300">
    <property type="entry name" value="P-loop containing nucleotide triphosphate hydrolases"/>
    <property type="match status" value="1"/>
</dbReference>
<evidence type="ECO:0000256" key="7">
    <source>
        <dbReference type="ARBA" id="ARBA00023065"/>
    </source>
</evidence>
<dbReference type="InterPro" id="IPR050093">
    <property type="entry name" value="ABC_SmlMolc_Importer"/>
</dbReference>
<keyword evidence="11" id="KW-1185">Reference proteome</keyword>
<keyword evidence="8" id="KW-0472">Membrane</keyword>
<name>A0A1I2FAK3_9BACT</name>
<keyword evidence="5 10" id="KW-0067">ATP-binding</keyword>
<evidence type="ECO:0000256" key="2">
    <source>
        <dbReference type="ARBA" id="ARBA00022475"/>
    </source>
</evidence>
<dbReference type="InterPro" id="IPR012340">
    <property type="entry name" value="NA-bd_OB-fold"/>
</dbReference>
<dbReference type="InterPro" id="IPR015853">
    <property type="entry name" value="ABC_transpr_FbpC"/>
</dbReference>
<dbReference type="RefSeq" id="WP_091544159.1">
    <property type="nucleotide sequence ID" value="NZ_FONY01000013.1"/>
</dbReference>
<dbReference type="SMART" id="SM00382">
    <property type="entry name" value="AAA"/>
    <property type="match status" value="1"/>
</dbReference>
<evidence type="ECO:0000256" key="3">
    <source>
        <dbReference type="ARBA" id="ARBA00022496"/>
    </source>
</evidence>